<feature type="domain" description="R3H" evidence="3">
    <location>
        <begin position="394"/>
        <end position="458"/>
    </location>
</feature>
<evidence type="ECO:0000256" key="1">
    <source>
        <dbReference type="SAM" id="MobiDB-lite"/>
    </source>
</evidence>
<evidence type="ECO:0000313" key="5">
    <source>
        <dbReference type="EMBL" id="KAJ9592802.1"/>
    </source>
</evidence>
<dbReference type="SUPFAM" id="SSF82708">
    <property type="entry name" value="R3H domain"/>
    <property type="match status" value="1"/>
</dbReference>
<dbReference type="PANTHER" id="PTHR48430">
    <property type="entry name" value="PARTNER OF XRN-2 PROTEIN 1"/>
    <property type="match status" value="1"/>
</dbReference>
<evidence type="ECO:0000259" key="3">
    <source>
        <dbReference type="PROSITE" id="PS51061"/>
    </source>
</evidence>
<evidence type="ECO:0008006" key="7">
    <source>
        <dbReference type="Google" id="ProtNLM"/>
    </source>
</evidence>
<protein>
    <recommendedName>
        <fullName evidence="7">NF-kappa-B-repressing factor</fullName>
    </recommendedName>
</protein>
<dbReference type="EMBL" id="JASPKZ010003804">
    <property type="protein sequence ID" value="KAJ9592802.1"/>
    <property type="molecule type" value="Genomic_DNA"/>
</dbReference>
<dbReference type="PROSITE" id="PS51827">
    <property type="entry name" value="XTBD"/>
    <property type="match status" value="1"/>
</dbReference>
<dbReference type="InterPro" id="IPR021859">
    <property type="entry name" value="XTBD"/>
</dbReference>
<name>A0AAD8A6R6_DIPPU</name>
<gene>
    <name evidence="5" type="ORF">L9F63_015530</name>
</gene>
<dbReference type="InterPro" id="IPR000467">
    <property type="entry name" value="G_patch_dom"/>
</dbReference>
<dbReference type="SMART" id="SM00443">
    <property type="entry name" value="G_patch"/>
    <property type="match status" value="1"/>
</dbReference>
<dbReference type="Pfam" id="PF11952">
    <property type="entry name" value="XTBD"/>
    <property type="match status" value="1"/>
</dbReference>
<dbReference type="Pfam" id="PF01424">
    <property type="entry name" value="R3H"/>
    <property type="match status" value="1"/>
</dbReference>
<dbReference type="PROSITE" id="PS50174">
    <property type="entry name" value="G_PATCH"/>
    <property type="match status" value="1"/>
</dbReference>
<dbReference type="PROSITE" id="PS51061">
    <property type="entry name" value="R3H"/>
    <property type="match status" value="1"/>
</dbReference>
<dbReference type="AlphaFoldDB" id="A0AAD8A6R6"/>
<feature type="region of interest" description="Disordered" evidence="1">
    <location>
        <begin position="108"/>
        <end position="154"/>
    </location>
</feature>
<evidence type="ECO:0000259" key="2">
    <source>
        <dbReference type="PROSITE" id="PS50174"/>
    </source>
</evidence>
<dbReference type="Proteomes" id="UP001233999">
    <property type="component" value="Unassembled WGS sequence"/>
</dbReference>
<sequence length="472" mass="52993">MKAVQEEDKNDVRLNCSSFVMSINTNWDVDQYKTEYESEEHWELRRSFMVAHKRKFSEERLVCLAQVFTNIEFLGCRYPAETMQLVAQLAEGVADSYREKQKNRLQRTFVQASDAAGAKAKGLKRPAQEEKTTREDNTQPSAPKILSEKPTSVPQVTYGPPLIEETQKYPTISSGSDNSSSRFSNSRYGGVKTYHIGQSTTGKFDIKTLITPGPYGKLVLIEPLYESMNAGQIINTSAGACHAFMECKYSCITEESQFKHTCKIFINDMFLSEATADTKKAASKLASEIGLDKLKKIYYTVKVKIRILSDTTIEKSFDTDNSMSSAVESMSVDTPLDNNNIGNKLLRLMGWSGGGLGKDAQGIAEPVSVKEHVSRAGLGRAMKGQRNQGLSEKALINQKLRQLIYDYAKSDSDKDLVFSSDFTKDERKMMHMTANKLKLKTRSHGKGDDRYLVVSRKQDIWQTVEQLIECGD</sequence>
<accession>A0AAD8A6R6</accession>
<proteinExistence type="predicted"/>
<reference evidence="5" key="2">
    <citation type="submission" date="2023-05" db="EMBL/GenBank/DDBJ databases">
        <authorList>
            <person name="Fouks B."/>
        </authorList>
    </citation>
    <scope>NUCLEOTIDE SEQUENCE</scope>
    <source>
        <strain evidence="5">Stay&amp;Tobe</strain>
        <tissue evidence="5">Testes</tissue>
    </source>
</reference>
<keyword evidence="6" id="KW-1185">Reference proteome</keyword>
<evidence type="ECO:0000259" key="4">
    <source>
        <dbReference type="PROSITE" id="PS51827"/>
    </source>
</evidence>
<dbReference type="Pfam" id="PF01585">
    <property type="entry name" value="G-patch"/>
    <property type="match status" value="1"/>
</dbReference>
<dbReference type="InterPro" id="IPR036867">
    <property type="entry name" value="R3H_dom_sf"/>
</dbReference>
<dbReference type="InterPro" id="IPR001374">
    <property type="entry name" value="R3H_dom"/>
</dbReference>
<feature type="domain" description="XRN2-binding (XTBD)" evidence="4">
    <location>
        <begin position="29"/>
        <end position="113"/>
    </location>
</feature>
<feature type="compositionally biased region" description="Basic and acidic residues" evidence="1">
    <location>
        <begin position="126"/>
        <end position="137"/>
    </location>
</feature>
<dbReference type="PANTHER" id="PTHR48430:SF1">
    <property type="entry name" value="PARTNER OF XRN-2 PROTEIN 1"/>
    <property type="match status" value="1"/>
</dbReference>
<reference evidence="5" key="1">
    <citation type="journal article" date="2023" name="IScience">
        <title>Live-bearing cockroach genome reveals convergent evolutionary mechanisms linked to viviparity in insects and beyond.</title>
        <authorList>
            <person name="Fouks B."/>
            <person name="Harrison M.C."/>
            <person name="Mikhailova A.A."/>
            <person name="Marchal E."/>
            <person name="English S."/>
            <person name="Carruthers M."/>
            <person name="Jennings E.C."/>
            <person name="Chiamaka E.L."/>
            <person name="Frigard R.A."/>
            <person name="Pippel M."/>
            <person name="Attardo G.M."/>
            <person name="Benoit J.B."/>
            <person name="Bornberg-Bauer E."/>
            <person name="Tobe S.S."/>
        </authorList>
    </citation>
    <scope>NUCLEOTIDE SEQUENCE</scope>
    <source>
        <strain evidence="5">Stay&amp;Tobe</strain>
    </source>
</reference>
<feature type="domain" description="G-patch" evidence="2">
    <location>
        <begin position="338"/>
        <end position="383"/>
    </location>
</feature>
<dbReference type="SMART" id="SM00393">
    <property type="entry name" value="R3H"/>
    <property type="match status" value="1"/>
</dbReference>
<comment type="caution">
    <text evidence="5">The sequence shown here is derived from an EMBL/GenBank/DDBJ whole genome shotgun (WGS) entry which is preliminary data.</text>
</comment>
<evidence type="ECO:0000313" key="6">
    <source>
        <dbReference type="Proteomes" id="UP001233999"/>
    </source>
</evidence>
<dbReference type="GO" id="GO:0003676">
    <property type="term" value="F:nucleic acid binding"/>
    <property type="evidence" value="ECO:0007669"/>
    <property type="project" value="UniProtKB-UniRule"/>
</dbReference>
<dbReference type="Gene3D" id="3.30.1370.50">
    <property type="entry name" value="R3H-like domain"/>
    <property type="match status" value="1"/>
</dbReference>
<organism evidence="5 6">
    <name type="scientific">Diploptera punctata</name>
    <name type="common">Pacific beetle cockroach</name>
    <dbReference type="NCBI Taxonomy" id="6984"/>
    <lineage>
        <taxon>Eukaryota</taxon>
        <taxon>Metazoa</taxon>
        <taxon>Ecdysozoa</taxon>
        <taxon>Arthropoda</taxon>
        <taxon>Hexapoda</taxon>
        <taxon>Insecta</taxon>
        <taxon>Pterygota</taxon>
        <taxon>Neoptera</taxon>
        <taxon>Polyneoptera</taxon>
        <taxon>Dictyoptera</taxon>
        <taxon>Blattodea</taxon>
        <taxon>Blaberoidea</taxon>
        <taxon>Blaberidae</taxon>
        <taxon>Diplopterinae</taxon>
        <taxon>Diploptera</taxon>
    </lineage>
</organism>